<feature type="transmembrane region" description="Helical" evidence="1">
    <location>
        <begin position="183"/>
        <end position="209"/>
    </location>
</feature>
<dbReference type="EMBL" id="CP042345">
    <property type="protein sequence ID" value="QEA15265.1"/>
    <property type="molecule type" value="Genomic_DNA"/>
</dbReference>
<keyword evidence="1" id="KW-0812">Transmembrane</keyword>
<dbReference type="AlphaFoldDB" id="A0A5B8S372"/>
<organism evidence="2 3">
    <name type="scientific">Novosphingobium ginsenosidimutans</name>
    <dbReference type="NCBI Taxonomy" id="1176536"/>
    <lineage>
        <taxon>Bacteria</taxon>
        <taxon>Pseudomonadati</taxon>
        <taxon>Pseudomonadota</taxon>
        <taxon>Alphaproteobacteria</taxon>
        <taxon>Sphingomonadales</taxon>
        <taxon>Sphingomonadaceae</taxon>
        <taxon>Novosphingobium</taxon>
    </lineage>
</organism>
<dbReference type="RefSeq" id="WP_147089245.1">
    <property type="nucleotide sequence ID" value="NZ_BAABJD010000001.1"/>
</dbReference>
<sequence length="500" mass="55097">MSAELTFAPTAVRRTGVAAWLAARPTAREGLLLGLALALIACLPVLVAKYPQMVDYPAHLARYYVMLERADNAFLQRYYEFDWKWSGNLGADLLVQPLAALFGLETAGRIISGLVPLLTALGILAAEWSLRRRIGLGSLLALCFVWSPGLILGFLNFGLAQAAALFAFAAWVRLEGKAWRPLLFMPVGIAVWIMHVSGWGMLGILVFGYEWSRHKGISAFLAPWPLFLPFLALVGGDHPGSLPSYGPNVWIFKWAIWKQAMRDGVVWLDHASLMLVGAVLFFSLLLRRIDGRLGWAAVILLLGSILMPRHIFGGDLADARMIYSGLLVGCLALSWQVPRWLFWVAPALFLARISVTTENWERGSAETERLLAALDHLPQGARVANLVVTNGAVWGYNAQEHIGGYAVLHRNVLINAHFAVPGIHMIRLKQGGPNFRDPSQRMLWRPGKPIDLSNWAPAKDMDWLWYVGPREPDALPAGAVVVYRAPGTLVARLAKVPGDS</sequence>
<feature type="transmembrane region" description="Helical" evidence="1">
    <location>
        <begin position="107"/>
        <end position="126"/>
    </location>
</feature>
<evidence type="ECO:0000313" key="3">
    <source>
        <dbReference type="Proteomes" id="UP000321172"/>
    </source>
</evidence>
<evidence type="ECO:0000256" key="1">
    <source>
        <dbReference type="SAM" id="Phobius"/>
    </source>
</evidence>
<keyword evidence="3" id="KW-1185">Reference proteome</keyword>
<feature type="transmembrane region" description="Helical" evidence="1">
    <location>
        <begin position="138"/>
        <end position="171"/>
    </location>
</feature>
<feature type="transmembrane region" description="Helical" evidence="1">
    <location>
        <begin position="267"/>
        <end position="286"/>
    </location>
</feature>
<dbReference type="OrthoDB" id="7293882at2"/>
<evidence type="ECO:0000313" key="2">
    <source>
        <dbReference type="EMBL" id="QEA15265.1"/>
    </source>
</evidence>
<dbReference type="KEGG" id="ngf:FRF71_03405"/>
<keyword evidence="1" id="KW-0472">Membrane</keyword>
<reference evidence="2 3" key="1">
    <citation type="journal article" date="2013" name="J. Microbiol. Biotechnol.">
        <title>Novosphingobium ginsenosidimutans sp. nov., with the ability to convert ginsenoside.</title>
        <authorList>
            <person name="Kim J.K."/>
            <person name="He D."/>
            <person name="Liu Q.M."/>
            <person name="Park H.Y."/>
            <person name="Jung M.S."/>
            <person name="Yoon M.H."/>
            <person name="Kim S.C."/>
            <person name="Im W.T."/>
        </authorList>
    </citation>
    <scope>NUCLEOTIDE SEQUENCE [LARGE SCALE GENOMIC DNA]</scope>
    <source>
        <strain evidence="2 3">FW-6</strain>
    </source>
</reference>
<feature type="transmembrane region" description="Helical" evidence="1">
    <location>
        <begin position="31"/>
        <end position="50"/>
    </location>
</feature>
<feature type="transmembrane region" description="Helical" evidence="1">
    <location>
        <begin position="293"/>
        <end position="311"/>
    </location>
</feature>
<name>A0A5B8S372_9SPHN</name>
<keyword evidence="1" id="KW-1133">Transmembrane helix</keyword>
<evidence type="ECO:0008006" key="4">
    <source>
        <dbReference type="Google" id="ProtNLM"/>
    </source>
</evidence>
<protein>
    <recommendedName>
        <fullName evidence="4">Glycosyltransferase RgtA/B/C/D-like domain-containing protein</fullName>
    </recommendedName>
</protein>
<feature type="transmembrane region" description="Helical" evidence="1">
    <location>
        <begin position="323"/>
        <end position="342"/>
    </location>
</feature>
<gene>
    <name evidence="2" type="ORF">FRF71_03405</name>
</gene>
<accession>A0A5B8S372</accession>
<feature type="transmembrane region" description="Helical" evidence="1">
    <location>
        <begin position="216"/>
        <end position="235"/>
    </location>
</feature>
<dbReference type="Proteomes" id="UP000321172">
    <property type="component" value="Chromosome"/>
</dbReference>
<proteinExistence type="predicted"/>